<evidence type="ECO:0000313" key="2">
    <source>
        <dbReference type="Proteomes" id="UP001158049"/>
    </source>
</evidence>
<organism evidence="1 2">
    <name type="scientific">Noviherbaspirillum suwonense</name>
    <dbReference type="NCBI Taxonomy" id="1224511"/>
    <lineage>
        <taxon>Bacteria</taxon>
        <taxon>Pseudomonadati</taxon>
        <taxon>Pseudomonadota</taxon>
        <taxon>Betaproteobacteria</taxon>
        <taxon>Burkholderiales</taxon>
        <taxon>Oxalobacteraceae</taxon>
        <taxon>Noviherbaspirillum</taxon>
    </lineage>
</organism>
<sequence length="132" mass="14541">MAHGFPSCLSTEIASAMADPDKTSAAPANEFFIQGITSDGRTFRPSDWSERLCGVLSHFRPEGSGGRNAHLKYSPYVRPTLLNGVKSVLVNEQLREIEPLAYQFVIDFARDNDLQVVEACLLPDADSKDTRP</sequence>
<evidence type="ECO:0000313" key="1">
    <source>
        <dbReference type="EMBL" id="SMP42583.1"/>
    </source>
</evidence>
<evidence type="ECO:0008006" key="3">
    <source>
        <dbReference type="Google" id="ProtNLM"/>
    </source>
</evidence>
<name>A0ABY1PR59_9BURK</name>
<dbReference type="Pfam" id="PF12112">
    <property type="entry name" value="DUF3579"/>
    <property type="match status" value="1"/>
</dbReference>
<dbReference type="InterPro" id="IPR021969">
    <property type="entry name" value="DUF3579"/>
</dbReference>
<reference evidence="1 2" key="1">
    <citation type="submission" date="2017-05" db="EMBL/GenBank/DDBJ databases">
        <authorList>
            <person name="Varghese N."/>
            <person name="Submissions S."/>
        </authorList>
    </citation>
    <scope>NUCLEOTIDE SEQUENCE [LARGE SCALE GENOMIC DNA]</scope>
    <source>
        <strain evidence="1 2">DSM 26001</strain>
    </source>
</reference>
<accession>A0ABY1PR59</accession>
<protein>
    <recommendedName>
        <fullName evidence="3">PhnO</fullName>
    </recommendedName>
</protein>
<dbReference type="Gene3D" id="3.30.70.2340">
    <property type="entry name" value="Uncharacterised protein PF12112 family, DUF3579"/>
    <property type="match status" value="1"/>
</dbReference>
<comment type="caution">
    <text evidence="1">The sequence shown here is derived from an EMBL/GenBank/DDBJ whole genome shotgun (WGS) entry which is preliminary data.</text>
</comment>
<dbReference type="Proteomes" id="UP001158049">
    <property type="component" value="Unassembled WGS sequence"/>
</dbReference>
<proteinExistence type="predicted"/>
<keyword evidence="2" id="KW-1185">Reference proteome</keyword>
<dbReference type="EMBL" id="FXUL01000001">
    <property type="protein sequence ID" value="SMP42583.1"/>
    <property type="molecule type" value="Genomic_DNA"/>
</dbReference>
<gene>
    <name evidence="1" type="ORF">SAMN06295970_101197</name>
</gene>